<feature type="transmembrane region" description="Helical" evidence="2">
    <location>
        <begin position="162"/>
        <end position="180"/>
    </location>
</feature>
<feature type="transmembrane region" description="Helical" evidence="2">
    <location>
        <begin position="365"/>
        <end position="386"/>
    </location>
</feature>
<feature type="transmembrane region" description="Helical" evidence="2">
    <location>
        <begin position="419"/>
        <end position="437"/>
    </location>
</feature>
<keyword evidence="2" id="KW-0472">Membrane</keyword>
<protein>
    <submittedName>
        <fullName evidence="4">DMT family transporter</fullName>
    </submittedName>
</protein>
<evidence type="ECO:0000256" key="1">
    <source>
        <dbReference type="SAM" id="MobiDB-lite"/>
    </source>
</evidence>
<evidence type="ECO:0000313" key="5">
    <source>
        <dbReference type="Proteomes" id="UP000290759"/>
    </source>
</evidence>
<feature type="region of interest" description="Disordered" evidence="1">
    <location>
        <begin position="46"/>
        <end position="133"/>
    </location>
</feature>
<dbReference type="GO" id="GO:0016020">
    <property type="term" value="C:membrane"/>
    <property type="evidence" value="ECO:0007669"/>
    <property type="project" value="InterPro"/>
</dbReference>
<feature type="compositionally biased region" description="Basic residues" evidence="1">
    <location>
        <begin position="92"/>
        <end position="102"/>
    </location>
</feature>
<feature type="compositionally biased region" description="Basic and acidic residues" evidence="1">
    <location>
        <begin position="70"/>
        <end position="85"/>
    </location>
</feature>
<comment type="caution">
    <text evidence="4">The sequence shown here is derived from an EMBL/GenBank/DDBJ whole genome shotgun (WGS) entry which is preliminary data.</text>
</comment>
<feature type="transmembrane region" description="Helical" evidence="2">
    <location>
        <begin position="337"/>
        <end position="359"/>
    </location>
</feature>
<feature type="compositionally biased region" description="Basic residues" evidence="1">
    <location>
        <begin position="1"/>
        <end position="15"/>
    </location>
</feature>
<accession>A0A4Q2U910</accession>
<dbReference type="Proteomes" id="UP000290759">
    <property type="component" value="Unassembled WGS sequence"/>
</dbReference>
<gene>
    <name evidence="4" type="ORF">D3273_05240</name>
</gene>
<feature type="transmembrane region" description="Helical" evidence="2">
    <location>
        <begin position="253"/>
        <end position="275"/>
    </location>
</feature>
<dbReference type="OrthoDB" id="9815809at2"/>
<name>A0A4Q2U910_9HYPH</name>
<feature type="transmembrane region" description="Helical" evidence="2">
    <location>
        <begin position="230"/>
        <end position="247"/>
    </location>
</feature>
<reference evidence="4 5" key="2">
    <citation type="submission" date="2019-02" db="EMBL/GenBank/DDBJ databases">
        <title>'Lichenibacterium ramalinii' gen. nov. sp. nov., 'Lichenibacterium minor' gen. nov. sp. nov.</title>
        <authorList>
            <person name="Pankratov T."/>
        </authorList>
    </citation>
    <scope>NUCLEOTIDE SEQUENCE [LARGE SCALE GENOMIC DNA]</scope>
    <source>
        <strain evidence="4 5">RmlP026</strain>
    </source>
</reference>
<dbReference type="InterPro" id="IPR000620">
    <property type="entry name" value="EamA_dom"/>
</dbReference>
<reference evidence="4 5" key="1">
    <citation type="submission" date="2018-12" db="EMBL/GenBank/DDBJ databases">
        <authorList>
            <person name="Grouzdev D.S."/>
            <person name="Krutkina M.S."/>
        </authorList>
    </citation>
    <scope>NUCLEOTIDE SEQUENCE [LARGE SCALE GENOMIC DNA]</scope>
    <source>
        <strain evidence="4 5">RmlP026</strain>
    </source>
</reference>
<dbReference type="InterPro" id="IPR037185">
    <property type="entry name" value="EmrE-like"/>
</dbReference>
<feature type="domain" description="EamA" evidence="3">
    <location>
        <begin position="168"/>
        <end position="298"/>
    </location>
</feature>
<feature type="transmembrane region" description="Helical" evidence="2">
    <location>
        <begin position="282"/>
        <end position="299"/>
    </location>
</feature>
<dbReference type="PANTHER" id="PTHR22911">
    <property type="entry name" value="ACYL-MALONYL CONDENSING ENZYME-RELATED"/>
    <property type="match status" value="1"/>
</dbReference>
<keyword evidence="5" id="KW-1185">Reference proteome</keyword>
<feature type="region of interest" description="Disordered" evidence="1">
    <location>
        <begin position="1"/>
        <end position="22"/>
    </location>
</feature>
<evidence type="ECO:0000256" key="2">
    <source>
        <dbReference type="SAM" id="Phobius"/>
    </source>
</evidence>
<dbReference type="EMBL" id="QYBB01000003">
    <property type="protein sequence ID" value="RYC33269.1"/>
    <property type="molecule type" value="Genomic_DNA"/>
</dbReference>
<dbReference type="SUPFAM" id="SSF103481">
    <property type="entry name" value="Multidrug resistance efflux transporter EmrE"/>
    <property type="match status" value="2"/>
</dbReference>
<evidence type="ECO:0000313" key="4">
    <source>
        <dbReference type="EMBL" id="RYC33269.1"/>
    </source>
</evidence>
<evidence type="ECO:0000259" key="3">
    <source>
        <dbReference type="Pfam" id="PF00892"/>
    </source>
</evidence>
<proteinExistence type="predicted"/>
<keyword evidence="2" id="KW-1133">Transmembrane helix</keyword>
<feature type="transmembrane region" description="Helical" evidence="2">
    <location>
        <begin position="305"/>
        <end position="325"/>
    </location>
</feature>
<dbReference type="AlphaFoldDB" id="A0A4Q2U910"/>
<feature type="compositionally biased region" description="Basic residues" evidence="1">
    <location>
        <begin position="48"/>
        <end position="62"/>
    </location>
</feature>
<dbReference type="PANTHER" id="PTHR22911:SF135">
    <property type="entry name" value="BLR4310 PROTEIN"/>
    <property type="match status" value="1"/>
</dbReference>
<sequence length="454" mass="48978">MRRRRGQQRLRHRLRPGQGHPLRHFVPARELRADEVPRHRAVLDQRHPGRHLRAVARGRRGAGGRPARAAADDADRRADDPRHGELPVGRRAGAHHLLRHRRRDDPEPRPRDPHHDLRHHRQRGVEERPSARRLPFPVTQLHAGAGGRAVARRRGRAGDGALRGHGAGIALYSLGVLLFAVNDALGKWLVGPYGVPEVLALRSIGAAAVLVPLVLWRRPDLDIRDQWRPHALRIACAVVDSFAFYFASRALPLADVMCFYLAAPLIITALSALALGEPVGRFRWSAVGVGFLGVVVALRPSGASFSAPALVAILGATAFAGSIAVTRRLRRTDWLTLTAWQYLGTGLFGAAMLPTGWVAPSAADFGLMALVGAVSMSCFVCITRALALAPASLLAPFQYASIVWAALMGYAVWGDVPGPSVVLGAAVIVASGLVVLARERMRGLRVADGVAPVP</sequence>
<feature type="transmembrane region" description="Helical" evidence="2">
    <location>
        <begin position="393"/>
        <end position="413"/>
    </location>
</feature>
<feature type="transmembrane region" description="Helical" evidence="2">
    <location>
        <begin position="200"/>
        <end position="218"/>
    </location>
</feature>
<feature type="compositionally biased region" description="Basic and acidic residues" evidence="1">
    <location>
        <begin position="103"/>
        <end position="115"/>
    </location>
</feature>
<organism evidence="4 5">
    <name type="scientific">Lichenibacterium minor</name>
    <dbReference type="NCBI Taxonomy" id="2316528"/>
    <lineage>
        <taxon>Bacteria</taxon>
        <taxon>Pseudomonadati</taxon>
        <taxon>Pseudomonadota</taxon>
        <taxon>Alphaproteobacteria</taxon>
        <taxon>Hyphomicrobiales</taxon>
        <taxon>Lichenihabitantaceae</taxon>
        <taxon>Lichenibacterium</taxon>
    </lineage>
</organism>
<feature type="domain" description="EamA" evidence="3">
    <location>
        <begin position="309"/>
        <end position="435"/>
    </location>
</feature>
<keyword evidence="2" id="KW-0812">Transmembrane</keyword>
<dbReference type="Pfam" id="PF00892">
    <property type="entry name" value="EamA"/>
    <property type="match status" value="2"/>
</dbReference>